<proteinExistence type="inferred from homology"/>
<evidence type="ECO:0000256" key="3">
    <source>
        <dbReference type="ARBA" id="ARBA00010982"/>
    </source>
</evidence>
<dbReference type="NCBIfam" id="NF005494">
    <property type="entry name" value="PRK07108.1"/>
    <property type="match status" value="1"/>
</dbReference>
<evidence type="ECO:0000313" key="13">
    <source>
        <dbReference type="EMBL" id="MDR7095477.1"/>
    </source>
</evidence>
<evidence type="ECO:0000259" key="11">
    <source>
        <dbReference type="Pfam" id="PF00108"/>
    </source>
</evidence>
<evidence type="ECO:0000256" key="7">
    <source>
        <dbReference type="ARBA" id="ARBA00023098"/>
    </source>
</evidence>
<dbReference type="RefSeq" id="WP_204731259.1">
    <property type="nucleotide sequence ID" value="NZ_JAVDWE010000009.1"/>
</dbReference>
<dbReference type="EC" id="2.3.1.9" evidence="13"/>
<dbReference type="InterPro" id="IPR020613">
    <property type="entry name" value="Thiolase_CS"/>
</dbReference>
<dbReference type="Pfam" id="PF00108">
    <property type="entry name" value="Thiolase_N"/>
    <property type="match status" value="1"/>
</dbReference>
<dbReference type="PIRSF" id="PIRSF000429">
    <property type="entry name" value="Ac-CoA_Ac_transf"/>
    <property type="match status" value="1"/>
</dbReference>
<name>A0ABU1VDB7_9BURK</name>
<comment type="subcellular location">
    <subcellularLocation>
        <location evidence="1">Peroxisome</location>
    </subcellularLocation>
</comment>
<evidence type="ECO:0000256" key="5">
    <source>
        <dbReference type="ARBA" id="ARBA00022832"/>
    </source>
</evidence>
<dbReference type="NCBIfam" id="TIGR01930">
    <property type="entry name" value="AcCoA-C-Actrans"/>
    <property type="match status" value="1"/>
</dbReference>
<dbReference type="PROSITE" id="PS00098">
    <property type="entry name" value="THIOLASE_1"/>
    <property type="match status" value="1"/>
</dbReference>
<evidence type="ECO:0000256" key="10">
    <source>
        <dbReference type="RuleBase" id="RU003557"/>
    </source>
</evidence>
<keyword evidence="5" id="KW-0276">Fatty acid metabolism</keyword>
<evidence type="ECO:0000256" key="8">
    <source>
        <dbReference type="ARBA" id="ARBA00023140"/>
    </source>
</evidence>
<evidence type="ECO:0000256" key="1">
    <source>
        <dbReference type="ARBA" id="ARBA00004275"/>
    </source>
</evidence>
<dbReference type="Pfam" id="PF02803">
    <property type="entry name" value="Thiolase_C"/>
    <property type="match status" value="1"/>
</dbReference>
<dbReference type="InterPro" id="IPR016039">
    <property type="entry name" value="Thiolase-like"/>
</dbReference>
<feature type="domain" description="Thiolase C-terminal" evidence="12">
    <location>
        <begin position="269"/>
        <end position="389"/>
    </location>
</feature>
<evidence type="ECO:0000313" key="14">
    <source>
        <dbReference type="Proteomes" id="UP001265550"/>
    </source>
</evidence>
<dbReference type="PROSITE" id="PS00737">
    <property type="entry name" value="THIOLASE_2"/>
    <property type="match status" value="1"/>
</dbReference>
<dbReference type="InterPro" id="IPR020616">
    <property type="entry name" value="Thiolase_N"/>
</dbReference>
<comment type="similarity">
    <text evidence="3 10">Belongs to the thiolase-like superfamily. Thiolase family.</text>
</comment>
<dbReference type="Gene3D" id="3.40.47.10">
    <property type="match status" value="1"/>
</dbReference>
<keyword evidence="6" id="KW-0809">Transit peptide</keyword>
<gene>
    <name evidence="13" type="ORF">J2X09_003228</name>
</gene>
<dbReference type="InterPro" id="IPR002155">
    <property type="entry name" value="Thiolase"/>
</dbReference>
<organism evidence="13 14">
    <name type="scientific">Hydrogenophaga laconesensis</name>
    <dbReference type="NCBI Taxonomy" id="1805971"/>
    <lineage>
        <taxon>Bacteria</taxon>
        <taxon>Pseudomonadati</taxon>
        <taxon>Pseudomonadota</taxon>
        <taxon>Betaproteobacteria</taxon>
        <taxon>Burkholderiales</taxon>
        <taxon>Comamonadaceae</taxon>
        <taxon>Hydrogenophaga</taxon>
    </lineage>
</organism>
<dbReference type="InterPro" id="IPR020615">
    <property type="entry name" value="Thiolase_acyl_enz_int_AS"/>
</dbReference>
<dbReference type="EMBL" id="JAVDWE010000009">
    <property type="protein sequence ID" value="MDR7095477.1"/>
    <property type="molecule type" value="Genomic_DNA"/>
</dbReference>
<dbReference type="SUPFAM" id="SSF53901">
    <property type="entry name" value="Thiolase-like"/>
    <property type="match status" value="2"/>
</dbReference>
<evidence type="ECO:0000259" key="12">
    <source>
        <dbReference type="Pfam" id="PF02803"/>
    </source>
</evidence>
<keyword evidence="14" id="KW-1185">Reference proteome</keyword>
<dbReference type="PANTHER" id="PTHR43853">
    <property type="entry name" value="3-KETOACYL-COA THIOLASE, PEROXISOMAL"/>
    <property type="match status" value="1"/>
</dbReference>
<evidence type="ECO:0000256" key="4">
    <source>
        <dbReference type="ARBA" id="ARBA00022679"/>
    </source>
</evidence>
<sequence length="391" mass="40805">MTNAVIVSTARTPLAKSWKGAFNMTHGATLGGHAVQHAVQRAGIEAAEVDDVIMGCANPEGATGANIARQIALRAGLPITTSGVTVNRFCSSGLQTIAMAAQRIIAGEGDVYVAGGVESISCVQQEMNTHMLADPWLVKNKPEIYWNMLQTAEQVAKRYNIGRDAMDEYGAASQQKATAALEAGLFKAEIAPITVTAGVADKVMGLITKQVTVENDEGIRAGTTKEGISGIRSAVPGGLVSAGNASQFSDGGGACVLMNETLAEKRGLQPLGRFLGFAVAGCEPDEMGIGPVFAIPKVLKRLGLKMDDIDLWELNEAFAVQVIYCRDKLGIPGDRLNVNGGAIAVGHPYGVSGQRLTGHALIEGKRRGARRVCVTMCIGGGMGAAGIFEVL</sequence>
<evidence type="ECO:0000256" key="2">
    <source>
        <dbReference type="ARBA" id="ARBA00005189"/>
    </source>
</evidence>
<evidence type="ECO:0000256" key="9">
    <source>
        <dbReference type="ARBA" id="ARBA00023315"/>
    </source>
</evidence>
<dbReference type="Proteomes" id="UP001265550">
    <property type="component" value="Unassembled WGS sequence"/>
</dbReference>
<comment type="pathway">
    <text evidence="2">Lipid metabolism.</text>
</comment>
<keyword evidence="7" id="KW-0443">Lipid metabolism</keyword>
<evidence type="ECO:0000256" key="6">
    <source>
        <dbReference type="ARBA" id="ARBA00022946"/>
    </source>
</evidence>
<dbReference type="InterPro" id="IPR050215">
    <property type="entry name" value="Thiolase-like_sf_Thiolase"/>
</dbReference>
<keyword evidence="8" id="KW-0576">Peroxisome</keyword>
<dbReference type="CDD" id="cd00751">
    <property type="entry name" value="thiolase"/>
    <property type="match status" value="1"/>
</dbReference>
<accession>A0ABU1VDB7</accession>
<reference evidence="13 14" key="1">
    <citation type="submission" date="2023-07" db="EMBL/GenBank/DDBJ databases">
        <title>Sorghum-associated microbial communities from plants grown in Nebraska, USA.</title>
        <authorList>
            <person name="Schachtman D."/>
        </authorList>
    </citation>
    <scope>NUCLEOTIDE SEQUENCE [LARGE SCALE GENOMIC DNA]</scope>
    <source>
        <strain evidence="13 14">BE240</strain>
    </source>
</reference>
<feature type="domain" description="Thiolase N-terminal" evidence="11">
    <location>
        <begin position="5"/>
        <end position="260"/>
    </location>
</feature>
<protein>
    <submittedName>
        <fullName evidence="13">Acetyl-CoA C-acetyltransferase</fullName>
        <ecNumber evidence="13">2.3.1.9</ecNumber>
    </submittedName>
</protein>
<dbReference type="PANTHER" id="PTHR43853:SF8">
    <property type="entry name" value="3-KETOACYL-COA THIOLASE, PEROXISOMAL"/>
    <property type="match status" value="1"/>
</dbReference>
<keyword evidence="4 10" id="KW-0808">Transferase</keyword>
<dbReference type="GO" id="GO:0003985">
    <property type="term" value="F:acetyl-CoA C-acetyltransferase activity"/>
    <property type="evidence" value="ECO:0007669"/>
    <property type="project" value="UniProtKB-EC"/>
</dbReference>
<dbReference type="InterPro" id="IPR020617">
    <property type="entry name" value="Thiolase_C"/>
</dbReference>
<keyword evidence="9 10" id="KW-0012">Acyltransferase</keyword>
<comment type="caution">
    <text evidence="13">The sequence shown here is derived from an EMBL/GenBank/DDBJ whole genome shotgun (WGS) entry which is preliminary data.</text>
</comment>